<dbReference type="EMBL" id="JANBTX010000107">
    <property type="protein sequence ID" value="KAJ2686463.1"/>
    <property type="molecule type" value="Genomic_DNA"/>
</dbReference>
<keyword evidence="3" id="KW-1185">Reference proteome</keyword>
<reference evidence="2" key="1">
    <citation type="submission" date="2022-07" db="EMBL/GenBank/DDBJ databases">
        <title>Phylogenomic reconstructions and comparative analyses of Kickxellomycotina fungi.</title>
        <authorList>
            <person name="Reynolds N.K."/>
            <person name="Stajich J.E."/>
            <person name="Barry K."/>
            <person name="Grigoriev I.V."/>
            <person name="Crous P."/>
            <person name="Smith M.E."/>
        </authorList>
    </citation>
    <scope>NUCLEOTIDE SEQUENCE</scope>
    <source>
        <strain evidence="2">CBS 109367</strain>
    </source>
</reference>
<evidence type="ECO:0000256" key="1">
    <source>
        <dbReference type="SAM" id="MobiDB-lite"/>
    </source>
</evidence>
<accession>A0A9W8GIP8</accession>
<dbReference type="InterPro" id="IPR009367">
    <property type="entry name" value="Elm1-like"/>
</dbReference>
<organism evidence="2 3">
    <name type="scientific">Coemansia spiralis</name>
    <dbReference type="NCBI Taxonomy" id="417178"/>
    <lineage>
        <taxon>Eukaryota</taxon>
        <taxon>Fungi</taxon>
        <taxon>Fungi incertae sedis</taxon>
        <taxon>Zoopagomycota</taxon>
        <taxon>Kickxellomycotina</taxon>
        <taxon>Kickxellomycetes</taxon>
        <taxon>Kickxellales</taxon>
        <taxon>Kickxellaceae</taxon>
        <taxon>Coemansia</taxon>
    </lineage>
</organism>
<dbReference type="Proteomes" id="UP001151516">
    <property type="component" value="Unassembled WGS sequence"/>
</dbReference>
<protein>
    <submittedName>
        <fullName evidence="2">Uncharacterized protein</fullName>
    </submittedName>
</protein>
<proteinExistence type="predicted"/>
<name>A0A9W8GIP8_9FUNG</name>
<comment type="caution">
    <text evidence="2">The sequence shown here is derived from an EMBL/GenBank/DDBJ whole genome shotgun (WGS) entry which is preliminary data.</text>
</comment>
<evidence type="ECO:0000313" key="2">
    <source>
        <dbReference type="EMBL" id="KAJ2686463.1"/>
    </source>
</evidence>
<gene>
    <name evidence="2" type="ORF">IWW39_003609</name>
</gene>
<sequence>MALCRSARFARMYHTERYSSLRPVTWIISDGNILNDHKAARIASALRTPYEVKRIYQPRLVPSQLHQKLTNLRSYLRPDFSGPLSHIGDTASSDDLPQLAIAASNSCLPALLEIKQRTRSQSISVYLGIPNAKLALIDALVLSRLDQMCLRYLGPARANLDNATSTLLPFSGTPTSPPQEPRQTGSKPTVVVCIGRGVEPAGFKLQTSDIDKIAEGLEHTQSENYCVLLSPEMSPHLRSKVLALLISRLRLNSRSDVQVVDYSLPDQPSPVGIIASASLVVASADDIASVSLAVSLQRPVYIAGEERTTNILRNYYQVLDSSNLVRRFYPKGSRYSHMVMPDISGDIDEYSALRDHEPWAKYDSQQDLDSIVAFIRQRIKVLNE</sequence>
<feature type="region of interest" description="Disordered" evidence="1">
    <location>
        <begin position="168"/>
        <end position="187"/>
    </location>
</feature>
<evidence type="ECO:0000313" key="3">
    <source>
        <dbReference type="Proteomes" id="UP001151516"/>
    </source>
</evidence>
<dbReference type="Pfam" id="PF06258">
    <property type="entry name" value="Mito_fiss_Elm1"/>
    <property type="match status" value="1"/>
</dbReference>
<dbReference type="AlphaFoldDB" id="A0A9W8GIP8"/>
<dbReference type="OrthoDB" id="1856981at2759"/>